<reference evidence="1 2" key="1">
    <citation type="submission" date="2016-04" db="EMBL/GenBank/DDBJ databases">
        <authorList>
            <person name="Evans L.H."/>
            <person name="Alamgir A."/>
            <person name="Owens N."/>
            <person name="Weber N.D."/>
            <person name="Virtaneva K."/>
            <person name="Barbian K."/>
            <person name="Babar A."/>
            <person name="Rosenke K."/>
        </authorList>
    </citation>
    <scope>NUCLEOTIDE SEQUENCE [LARGE SCALE GENOMIC DNA]</scope>
    <source>
        <strain evidence="1">NIES-2108</strain>
    </source>
</reference>
<sequence>MWSNKQSKYIHPLNLKYCFSKYITYLKEFAQEEGDDSPYAFYLNASDGIGAFLGLAHISRFLLKSISKRTTNLKPMVFEDTES</sequence>
<protein>
    <submittedName>
        <fullName evidence="1">Uncharacterized protein</fullName>
    </submittedName>
</protein>
<dbReference type="EMBL" id="LXQE01000191">
    <property type="protein sequence ID" value="RCJ30249.1"/>
    <property type="molecule type" value="Genomic_DNA"/>
</dbReference>
<accession>A0A367R229</accession>
<name>A0A367R229_NOSPU</name>
<dbReference type="AlphaFoldDB" id="A0A367R229"/>
<dbReference type="Proteomes" id="UP000252085">
    <property type="component" value="Unassembled WGS sequence"/>
</dbReference>
<evidence type="ECO:0000313" key="2">
    <source>
        <dbReference type="Proteomes" id="UP000252085"/>
    </source>
</evidence>
<comment type="caution">
    <text evidence="1">The sequence shown here is derived from an EMBL/GenBank/DDBJ whole genome shotgun (WGS) entry which is preliminary data.</text>
</comment>
<organism evidence="1 2">
    <name type="scientific">Nostoc punctiforme NIES-2108</name>
    <dbReference type="NCBI Taxonomy" id="1356359"/>
    <lineage>
        <taxon>Bacteria</taxon>
        <taxon>Bacillati</taxon>
        <taxon>Cyanobacteriota</taxon>
        <taxon>Cyanophyceae</taxon>
        <taxon>Nostocales</taxon>
        <taxon>Nostocaceae</taxon>
        <taxon>Nostoc</taxon>
    </lineage>
</organism>
<evidence type="ECO:0000313" key="1">
    <source>
        <dbReference type="EMBL" id="RCJ30249.1"/>
    </source>
</evidence>
<proteinExistence type="predicted"/>
<gene>
    <name evidence="1" type="ORF">A6769_34260</name>
</gene>